<comment type="caution">
    <text evidence="6">The sequence shown here is derived from an EMBL/GenBank/DDBJ whole genome shotgun (WGS) entry which is preliminary data.</text>
</comment>
<dbReference type="Gene3D" id="1.10.357.10">
    <property type="entry name" value="Tetracycline Repressor, domain 2"/>
    <property type="match status" value="1"/>
</dbReference>
<proteinExistence type="predicted"/>
<dbReference type="PANTHER" id="PTHR47506:SF1">
    <property type="entry name" value="HTH-TYPE TRANSCRIPTIONAL REGULATOR YJDC"/>
    <property type="match status" value="1"/>
</dbReference>
<organism evidence="6 7">
    <name type="scientific">Tamaricihabitans halophyticus</name>
    <dbReference type="NCBI Taxonomy" id="1262583"/>
    <lineage>
        <taxon>Bacteria</taxon>
        <taxon>Bacillati</taxon>
        <taxon>Actinomycetota</taxon>
        <taxon>Actinomycetes</taxon>
        <taxon>Pseudonocardiales</taxon>
        <taxon>Pseudonocardiaceae</taxon>
        <taxon>Tamaricihabitans</taxon>
    </lineage>
</organism>
<name>A0A4R2QA56_9PSEU</name>
<reference evidence="6 7" key="1">
    <citation type="submission" date="2019-03" db="EMBL/GenBank/DDBJ databases">
        <title>Genomic Encyclopedia of Type Strains, Phase IV (KMG-IV): sequencing the most valuable type-strain genomes for metagenomic binning, comparative biology and taxonomic classification.</title>
        <authorList>
            <person name="Goeker M."/>
        </authorList>
    </citation>
    <scope>NUCLEOTIDE SEQUENCE [LARGE SCALE GENOMIC DNA]</scope>
    <source>
        <strain evidence="6 7">DSM 45765</strain>
    </source>
</reference>
<dbReference type="AlphaFoldDB" id="A0A4R2QA56"/>
<keyword evidence="3" id="KW-0804">Transcription</keyword>
<evidence type="ECO:0000256" key="4">
    <source>
        <dbReference type="PROSITE-ProRule" id="PRU00335"/>
    </source>
</evidence>
<feature type="domain" description="HTH tetR-type" evidence="5">
    <location>
        <begin position="6"/>
        <end position="66"/>
    </location>
</feature>
<dbReference type="InterPro" id="IPR001647">
    <property type="entry name" value="HTH_TetR"/>
</dbReference>
<evidence type="ECO:0000313" key="6">
    <source>
        <dbReference type="EMBL" id="TCP45054.1"/>
    </source>
</evidence>
<keyword evidence="7" id="KW-1185">Reference proteome</keyword>
<dbReference type="GO" id="GO:0003677">
    <property type="term" value="F:DNA binding"/>
    <property type="evidence" value="ECO:0007669"/>
    <property type="project" value="UniProtKB-UniRule"/>
</dbReference>
<keyword evidence="1" id="KW-0805">Transcription regulation</keyword>
<gene>
    <name evidence="6" type="ORF">EV191_11720</name>
</gene>
<accession>A0A4R2QA56</accession>
<dbReference type="InterPro" id="IPR009057">
    <property type="entry name" value="Homeodomain-like_sf"/>
</dbReference>
<dbReference type="PANTHER" id="PTHR47506">
    <property type="entry name" value="TRANSCRIPTIONAL REGULATORY PROTEIN"/>
    <property type="match status" value="1"/>
</dbReference>
<evidence type="ECO:0000256" key="3">
    <source>
        <dbReference type="ARBA" id="ARBA00023163"/>
    </source>
</evidence>
<dbReference type="PROSITE" id="PS50977">
    <property type="entry name" value="HTH_TETR_2"/>
    <property type="match status" value="1"/>
</dbReference>
<keyword evidence="2 4" id="KW-0238">DNA-binding</keyword>
<evidence type="ECO:0000256" key="1">
    <source>
        <dbReference type="ARBA" id="ARBA00023015"/>
    </source>
</evidence>
<feature type="DNA-binding region" description="H-T-H motif" evidence="4">
    <location>
        <begin position="29"/>
        <end position="48"/>
    </location>
</feature>
<dbReference type="EMBL" id="SLXQ01000017">
    <property type="protein sequence ID" value="TCP45054.1"/>
    <property type="molecule type" value="Genomic_DNA"/>
</dbReference>
<evidence type="ECO:0000313" key="7">
    <source>
        <dbReference type="Proteomes" id="UP000294911"/>
    </source>
</evidence>
<sequence length="193" mass="20999">MSSDESAPRQRLLAEVVRVMTENGSTGWSLRSLAEATGTSHRMLIYHFASLDGVLLAVVRLIDDDARDRFAAVAAEHGDQLTAARAWWRQLADPERAAGERLYFELYAAALQGKSFAQPLLRGAVTDWLPPLTAAFTELTGQSDPAHTDARLGVAVVRGLLLDLLATGDLAAVTAAHERYLGLYANTREQQPD</sequence>
<protein>
    <submittedName>
        <fullName evidence="6">TetR family transcriptional regulator</fullName>
    </submittedName>
</protein>
<evidence type="ECO:0000256" key="2">
    <source>
        <dbReference type="ARBA" id="ARBA00023125"/>
    </source>
</evidence>
<dbReference type="SUPFAM" id="SSF46689">
    <property type="entry name" value="Homeodomain-like"/>
    <property type="match status" value="1"/>
</dbReference>
<dbReference type="Proteomes" id="UP000294911">
    <property type="component" value="Unassembled WGS sequence"/>
</dbReference>
<evidence type="ECO:0000259" key="5">
    <source>
        <dbReference type="PROSITE" id="PS50977"/>
    </source>
</evidence>
<dbReference type="RefSeq" id="WP_207894709.1">
    <property type="nucleotide sequence ID" value="NZ_SLXQ01000017.1"/>
</dbReference>